<comment type="caution">
    <text evidence="2">The sequence shown here is derived from an EMBL/GenBank/DDBJ whole genome shotgun (WGS) entry which is preliminary data.</text>
</comment>
<dbReference type="PANTHER" id="PTHR42160">
    <property type="entry name" value="URACIL-DNA GLYCOSYLASE SUPERFAMILY PROTEIN"/>
    <property type="match status" value="1"/>
</dbReference>
<evidence type="ECO:0000313" key="2">
    <source>
        <dbReference type="EMBL" id="MBJ7879514.1"/>
    </source>
</evidence>
<dbReference type="RefSeq" id="WP_199596963.1">
    <property type="nucleotide sequence ID" value="NZ_JAEHJZ010000004.1"/>
</dbReference>
<dbReference type="InterPro" id="IPR005122">
    <property type="entry name" value="Uracil-DNA_glycosylase-like"/>
</dbReference>
<name>A0A934KKM2_9FLAO</name>
<sequence>MQDLRQSIKNCMLCKAHLPLGPRPVVTFNSTSKIVIIGQAPGTKVHASGIPWDDASGKQLRSWLGVTAEEFYDERNFAIIPMGFCYPGRGKGGDLPPRPECAPQWHTQLWEVMPNVKLVLLIGMYAQKYYLKKDAKKTLTETVDNYQEYLPRFFPLPHPSPRNRFWLTRNPWFEKEVVPELKQSIQSILTNSIQDGD</sequence>
<dbReference type="InterPro" id="IPR036895">
    <property type="entry name" value="Uracil-DNA_glycosylase-like_sf"/>
</dbReference>
<evidence type="ECO:0000313" key="3">
    <source>
        <dbReference type="Proteomes" id="UP000662373"/>
    </source>
</evidence>
<accession>A0A934KKM2</accession>
<dbReference type="AlphaFoldDB" id="A0A934KKM2"/>
<organism evidence="2 3">
    <name type="scientific">Gelidibacter salicanalis</name>
    <dbReference type="NCBI Taxonomy" id="291193"/>
    <lineage>
        <taxon>Bacteria</taxon>
        <taxon>Pseudomonadati</taxon>
        <taxon>Bacteroidota</taxon>
        <taxon>Flavobacteriia</taxon>
        <taxon>Flavobacteriales</taxon>
        <taxon>Flavobacteriaceae</taxon>
        <taxon>Gelidibacter</taxon>
    </lineage>
</organism>
<keyword evidence="3" id="KW-1185">Reference proteome</keyword>
<dbReference type="SUPFAM" id="SSF52141">
    <property type="entry name" value="Uracil-DNA glycosylase-like"/>
    <property type="match status" value="1"/>
</dbReference>
<dbReference type="EMBL" id="JAEHJZ010000004">
    <property type="protein sequence ID" value="MBJ7879514.1"/>
    <property type="molecule type" value="Genomic_DNA"/>
</dbReference>
<dbReference type="SMART" id="SM00986">
    <property type="entry name" value="UDG"/>
    <property type="match status" value="1"/>
</dbReference>
<dbReference type="PANTHER" id="PTHR42160:SF1">
    <property type="entry name" value="URACIL-DNA GLYCOSYLASE SUPERFAMILY PROTEIN"/>
    <property type="match status" value="1"/>
</dbReference>
<dbReference type="Proteomes" id="UP000662373">
    <property type="component" value="Unassembled WGS sequence"/>
</dbReference>
<dbReference type="Pfam" id="PF03167">
    <property type="entry name" value="UDG"/>
    <property type="match status" value="1"/>
</dbReference>
<proteinExistence type="predicted"/>
<feature type="domain" description="Uracil-DNA glycosylase-like" evidence="1">
    <location>
        <begin position="25"/>
        <end position="182"/>
    </location>
</feature>
<dbReference type="CDD" id="cd10033">
    <property type="entry name" value="UDG_like"/>
    <property type="match status" value="1"/>
</dbReference>
<gene>
    <name evidence="2" type="ORF">JEM65_02430</name>
</gene>
<reference evidence="2 3" key="1">
    <citation type="submission" date="2020-09" db="EMBL/GenBank/DDBJ databases">
        <title>Draft genome of Gelidibacter salicanalis PAMC21136.</title>
        <authorList>
            <person name="Park H."/>
        </authorList>
    </citation>
    <scope>NUCLEOTIDE SEQUENCE [LARGE SCALE GENOMIC DNA]</scope>
    <source>
        <strain evidence="2 3">PAMC21136</strain>
    </source>
</reference>
<dbReference type="SMART" id="SM00987">
    <property type="entry name" value="UreE_C"/>
    <property type="match status" value="1"/>
</dbReference>
<dbReference type="InterPro" id="IPR047124">
    <property type="entry name" value="HI_0220.2"/>
</dbReference>
<evidence type="ECO:0000259" key="1">
    <source>
        <dbReference type="SMART" id="SM00986"/>
    </source>
</evidence>
<protein>
    <submittedName>
        <fullName evidence="2">Uracil-DNA glycosylase family protein</fullName>
    </submittedName>
</protein>
<dbReference type="Gene3D" id="3.40.470.10">
    <property type="entry name" value="Uracil-DNA glycosylase-like domain"/>
    <property type="match status" value="1"/>
</dbReference>